<protein>
    <submittedName>
        <fullName evidence="1">7880_t:CDS:1</fullName>
    </submittedName>
</protein>
<reference evidence="1" key="1">
    <citation type="submission" date="2021-06" db="EMBL/GenBank/DDBJ databases">
        <authorList>
            <person name="Kallberg Y."/>
            <person name="Tangrot J."/>
            <person name="Rosling A."/>
        </authorList>
    </citation>
    <scope>NUCLEOTIDE SEQUENCE</scope>
    <source>
        <strain evidence="1">87-6 pot B 2015</strain>
    </source>
</reference>
<evidence type="ECO:0000313" key="2">
    <source>
        <dbReference type="Proteomes" id="UP000789375"/>
    </source>
</evidence>
<dbReference type="Proteomes" id="UP000789375">
    <property type="component" value="Unassembled WGS sequence"/>
</dbReference>
<keyword evidence="2" id="KW-1185">Reference proteome</keyword>
<evidence type="ECO:0000313" key="1">
    <source>
        <dbReference type="EMBL" id="CAG8466268.1"/>
    </source>
</evidence>
<sequence>MPVQHKTVLNDFLNRVNYINIYLLPYNNNAQILAALARNGRRFQRLTGKGLMKRNIIREAKRLHIRRQHIIYLATNQIWNMVSTTFQRNRFNTLAENANHINRTMNDANNNTLDRISQITMPQATNNLYEANFFNGTSFP</sequence>
<dbReference type="AlphaFoldDB" id="A0A9N8VZ85"/>
<comment type="caution">
    <text evidence="1">The sequence shown here is derived from an EMBL/GenBank/DDBJ whole genome shotgun (WGS) entry which is preliminary data.</text>
</comment>
<accession>A0A9N8VZ85</accession>
<name>A0A9N8VZ85_FUNMO</name>
<proteinExistence type="predicted"/>
<dbReference type="EMBL" id="CAJVPP010000294">
    <property type="protein sequence ID" value="CAG8466268.1"/>
    <property type="molecule type" value="Genomic_DNA"/>
</dbReference>
<organism evidence="1 2">
    <name type="scientific">Funneliformis mosseae</name>
    <name type="common">Endomycorrhizal fungus</name>
    <name type="synonym">Glomus mosseae</name>
    <dbReference type="NCBI Taxonomy" id="27381"/>
    <lineage>
        <taxon>Eukaryota</taxon>
        <taxon>Fungi</taxon>
        <taxon>Fungi incertae sedis</taxon>
        <taxon>Mucoromycota</taxon>
        <taxon>Glomeromycotina</taxon>
        <taxon>Glomeromycetes</taxon>
        <taxon>Glomerales</taxon>
        <taxon>Glomeraceae</taxon>
        <taxon>Funneliformis</taxon>
    </lineage>
</organism>
<gene>
    <name evidence="1" type="ORF">FMOSSE_LOCUS2290</name>
</gene>